<dbReference type="PANTHER" id="PTHR24353">
    <property type="entry name" value="CYCLIC NUCLEOTIDE-DEPENDENT PROTEIN KINASE"/>
    <property type="match status" value="1"/>
</dbReference>
<evidence type="ECO:0000256" key="4">
    <source>
        <dbReference type="ARBA" id="ARBA00022777"/>
    </source>
</evidence>
<dbReference type="Gene3D" id="1.10.510.10">
    <property type="entry name" value="Transferase(Phosphotransferase) domain 1"/>
    <property type="match status" value="1"/>
</dbReference>
<dbReference type="AlphaFoldDB" id="A0A4C1VTH4"/>
<name>A0A4C1VTH4_EUMVA</name>
<dbReference type="STRING" id="151549.A0A4C1VTH4"/>
<keyword evidence="3" id="KW-0547">Nucleotide-binding</keyword>
<sequence>MINYTIAPGTGTFGRVCLCRDKAADEYLAMKILAMADVIRLKQVDHVMNEKSILAEINHPFIVNLRWWTHDDACIYMLFDYVCGGELFSYLRNAGRFSNSTAPLEAGRRAPALSNRHFERIGYYIDVSFTCCARGRPIIVEWERDARHSAGLSLVRLYNSERSWRTMQEFIPRNKIARTCRPRSEPTPRLPASSRSSAATRDIYTRVDLNCGADARPARLTVTARVAGAITARAE</sequence>
<dbReference type="GO" id="GO:0005829">
    <property type="term" value="C:cytosol"/>
    <property type="evidence" value="ECO:0007669"/>
    <property type="project" value="TreeGrafter"/>
</dbReference>
<keyword evidence="4 7" id="KW-0418">Kinase</keyword>
<keyword evidence="8" id="KW-1185">Reference proteome</keyword>
<dbReference type="OrthoDB" id="63267at2759"/>
<dbReference type="EMBL" id="BGZK01000393">
    <property type="protein sequence ID" value="GBP41105.1"/>
    <property type="molecule type" value="Genomic_DNA"/>
</dbReference>
<dbReference type="InterPro" id="IPR011009">
    <property type="entry name" value="Kinase-like_dom_sf"/>
</dbReference>
<dbReference type="Pfam" id="PF00069">
    <property type="entry name" value="Pkinase"/>
    <property type="match status" value="1"/>
</dbReference>
<evidence type="ECO:0000313" key="7">
    <source>
        <dbReference type="EMBL" id="GBP41105.1"/>
    </source>
</evidence>
<evidence type="ECO:0000256" key="3">
    <source>
        <dbReference type="ARBA" id="ARBA00022741"/>
    </source>
</evidence>
<accession>A0A4C1VTH4</accession>
<comment type="caution">
    <text evidence="7">The sequence shown here is derived from an EMBL/GenBank/DDBJ whole genome shotgun (WGS) entry which is preliminary data.</text>
</comment>
<evidence type="ECO:0000313" key="8">
    <source>
        <dbReference type="Proteomes" id="UP000299102"/>
    </source>
</evidence>
<dbReference type="InterPro" id="IPR000719">
    <property type="entry name" value="Prot_kinase_dom"/>
</dbReference>
<protein>
    <submittedName>
        <fullName evidence="7">Protein kinase DC2</fullName>
    </submittedName>
</protein>
<dbReference type="PROSITE" id="PS50011">
    <property type="entry name" value="PROTEIN_KINASE_DOM"/>
    <property type="match status" value="1"/>
</dbReference>
<proteinExistence type="predicted"/>
<dbReference type="GO" id="GO:0005524">
    <property type="term" value="F:ATP binding"/>
    <property type="evidence" value="ECO:0007669"/>
    <property type="project" value="UniProtKB-KW"/>
</dbReference>
<dbReference type="Gene3D" id="3.30.200.20">
    <property type="entry name" value="Phosphorylase Kinase, domain 1"/>
    <property type="match status" value="1"/>
</dbReference>
<keyword evidence="5" id="KW-0067">ATP-binding</keyword>
<dbReference type="Proteomes" id="UP000299102">
    <property type="component" value="Unassembled WGS sequence"/>
</dbReference>
<keyword evidence="1" id="KW-0723">Serine/threonine-protein kinase</keyword>
<evidence type="ECO:0000259" key="6">
    <source>
        <dbReference type="PROSITE" id="PS50011"/>
    </source>
</evidence>
<dbReference type="SMART" id="SM00220">
    <property type="entry name" value="S_TKc"/>
    <property type="match status" value="1"/>
</dbReference>
<feature type="domain" description="Protein kinase" evidence="6">
    <location>
        <begin position="2"/>
        <end position="235"/>
    </location>
</feature>
<evidence type="ECO:0000256" key="1">
    <source>
        <dbReference type="ARBA" id="ARBA00022527"/>
    </source>
</evidence>
<evidence type="ECO:0000256" key="5">
    <source>
        <dbReference type="ARBA" id="ARBA00022840"/>
    </source>
</evidence>
<keyword evidence="2" id="KW-0808">Transferase</keyword>
<dbReference type="SUPFAM" id="SSF56112">
    <property type="entry name" value="Protein kinase-like (PK-like)"/>
    <property type="match status" value="1"/>
</dbReference>
<dbReference type="GO" id="GO:0005952">
    <property type="term" value="C:cAMP-dependent protein kinase complex"/>
    <property type="evidence" value="ECO:0007669"/>
    <property type="project" value="TreeGrafter"/>
</dbReference>
<organism evidence="7 8">
    <name type="scientific">Eumeta variegata</name>
    <name type="common">Bagworm moth</name>
    <name type="synonym">Eumeta japonica</name>
    <dbReference type="NCBI Taxonomy" id="151549"/>
    <lineage>
        <taxon>Eukaryota</taxon>
        <taxon>Metazoa</taxon>
        <taxon>Ecdysozoa</taxon>
        <taxon>Arthropoda</taxon>
        <taxon>Hexapoda</taxon>
        <taxon>Insecta</taxon>
        <taxon>Pterygota</taxon>
        <taxon>Neoptera</taxon>
        <taxon>Endopterygota</taxon>
        <taxon>Lepidoptera</taxon>
        <taxon>Glossata</taxon>
        <taxon>Ditrysia</taxon>
        <taxon>Tineoidea</taxon>
        <taxon>Psychidae</taxon>
        <taxon>Oiketicinae</taxon>
        <taxon>Eumeta</taxon>
    </lineage>
</organism>
<dbReference type="GO" id="GO:0004691">
    <property type="term" value="F:cAMP-dependent protein kinase activity"/>
    <property type="evidence" value="ECO:0007669"/>
    <property type="project" value="TreeGrafter"/>
</dbReference>
<evidence type="ECO:0000256" key="2">
    <source>
        <dbReference type="ARBA" id="ARBA00022679"/>
    </source>
</evidence>
<gene>
    <name evidence="7" type="primary">Pka-C3</name>
    <name evidence="7" type="ORF">EVAR_32558_1</name>
</gene>
<dbReference type="PANTHER" id="PTHR24353:SF37">
    <property type="entry name" value="CAMP-DEPENDENT PROTEIN KINASE CATALYTIC SUBUNIT PRKX"/>
    <property type="match status" value="1"/>
</dbReference>
<reference evidence="7 8" key="1">
    <citation type="journal article" date="2019" name="Commun. Biol.">
        <title>The bagworm genome reveals a unique fibroin gene that provides high tensile strength.</title>
        <authorList>
            <person name="Kono N."/>
            <person name="Nakamura H."/>
            <person name="Ohtoshi R."/>
            <person name="Tomita M."/>
            <person name="Numata K."/>
            <person name="Arakawa K."/>
        </authorList>
    </citation>
    <scope>NUCLEOTIDE SEQUENCE [LARGE SCALE GENOMIC DNA]</scope>
</reference>